<comment type="caution">
    <text evidence="2">The sequence shown here is derived from an EMBL/GenBank/DDBJ whole genome shotgun (WGS) entry which is preliminary data.</text>
</comment>
<dbReference type="InterPro" id="IPR027417">
    <property type="entry name" value="P-loop_NTPase"/>
</dbReference>
<protein>
    <submittedName>
        <fullName evidence="2">Uncharacterized protein</fullName>
    </submittedName>
</protein>
<reference evidence="2" key="2">
    <citation type="journal article" date="2021" name="Genome Biol. Evol.">
        <title>Developing a high-quality reference genome for a parasitic bivalve with doubly uniparental inheritance (Bivalvia: Unionida).</title>
        <authorList>
            <person name="Smith C.H."/>
        </authorList>
    </citation>
    <scope>NUCLEOTIDE SEQUENCE</scope>
    <source>
        <strain evidence="2">CHS0354</strain>
        <tissue evidence="2">Mantle</tissue>
    </source>
</reference>
<name>A0AAE0VER8_9BIVA</name>
<dbReference type="Gene3D" id="3.40.50.300">
    <property type="entry name" value="P-loop containing nucleotide triphosphate hydrolases"/>
    <property type="match status" value="1"/>
</dbReference>
<dbReference type="AlphaFoldDB" id="A0AAE0VER8"/>
<sequence length="297" mass="33383">MDAKSLHMYKEALRGGKENVYNIRLMVVGQYGVGKTTLTKRLLGKDINISERKSTEGIDVHIECSKVSLSSGEWTAQEKSSEQNYRLQRLAKVLNEKQLLRDRAADEETFMNSPQGEKTPDSTAGITDEEHVTSPQGKGVIDTNDEAHVAVEDKDTEIIYRRSPHQGIGQNLSSTASHQEFPSAVGQRKHNQSDTFTVARSQPTENTISGRQKMDPMAELIQLLQDNADKLKQDESKNSLVSVWDFAGQYSFYTTHQTFLNRRAIYLLVSDVSGHITDLVDDDCYFDSEGMKKCRVC</sequence>
<organism evidence="2 3">
    <name type="scientific">Potamilus streckersoni</name>
    <dbReference type="NCBI Taxonomy" id="2493646"/>
    <lineage>
        <taxon>Eukaryota</taxon>
        <taxon>Metazoa</taxon>
        <taxon>Spiralia</taxon>
        <taxon>Lophotrochozoa</taxon>
        <taxon>Mollusca</taxon>
        <taxon>Bivalvia</taxon>
        <taxon>Autobranchia</taxon>
        <taxon>Heteroconchia</taxon>
        <taxon>Palaeoheterodonta</taxon>
        <taxon>Unionida</taxon>
        <taxon>Unionoidea</taxon>
        <taxon>Unionidae</taxon>
        <taxon>Ambleminae</taxon>
        <taxon>Lampsilini</taxon>
        <taxon>Potamilus</taxon>
    </lineage>
</organism>
<reference evidence="2" key="3">
    <citation type="submission" date="2023-05" db="EMBL/GenBank/DDBJ databases">
        <authorList>
            <person name="Smith C.H."/>
        </authorList>
    </citation>
    <scope>NUCLEOTIDE SEQUENCE</scope>
    <source>
        <strain evidence="2">CHS0354</strain>
        <tissue evidence="2">Mantle</tissue>
    </source>
</reference>
<evidence type="ECO:0000313" key="2">
    <source>
        <dbReference type="EMBL" id="KAK3575701.1"/>
    </source>
</evidence>
<feature type="region of interest" description="Disordered" evidence="1">
    <location>
        <begin position="108"/>
        <end position="141"/>
    </location>
</feature>
<accession>A0AAE0VER8</accession>
<proteinExistence type="predicted"/>
<dbReference type="SUPFAM" id="SSF52540">
    <property type="entry name" value="P-loop containing nucleoside triphosphate hydrolases"/>
    <property type="match status" value="1"/>
</dbReference>
<keyword evidence="3" id="KW-1185">Reference proteome</keyword>
<feature type="non-terminal residue" evidence="2">
    <location>
        <position position="1"/>
    </location>
</feature>
<feature type="compositionally biased region" description="Polar residues" evidence="1">
    <location>
        <begin position="110"/>
        <end position="125"/>
    </location>
</feature>
<evidence type="ECO:0000256" key="1">
    <source>
        <dbReference type="SAM" id="MobiDB-lite"/>
    </source>
</evidence>
<dbReference type="Gene3D" id="3.30.70.1390">
    <property type="entry name" value="ROC domain from the Parkinson's disease-associated leucine-rich repeat kinase 2"/>
    <property type="match status" value="1"/>
</dbReference>
<evidence type="ECO:0000313" key="3">
    <source>
        <dbReference type="Proteomes" id="UP001195483"/>
    </source>
</evidence>
<dbReference type="Proteomes" id="UP001195483">
    <property type="component" value="Unassembled WGS sequence"/>
</dbReference>
<dbReference type="EMBL" id="JAEAOA010001633">
    <property type="protein sequence ID" value="KAK3575701.1"/>
    <property type="molecule type" value="Genomic_DNA"/>
</dbReference>
<reference evidence="2" key="1">
    <citation type="journal article" date="2021" name="Genome Biol. Evol.">
        <title>A High-Quality Reference Genome for a Parasitic Bivalve with Doubly Uniparental Inheritance (Bivalvia: Unionida).</title>
        <authorList>
            <person name="Smith C.H."/>
        </authorList>
    </citation>
    <scope>NUCLEOTIDE SEQUENCE</scope>
    <source>
        <strain evidence="2">CHS0354</strain>
    </source>
</reference>
<gene>
    <name evidence="2" type="ORF">CHS0354_027224</name>
</gene>
<dbReference type="Pfam" id="PF08477">
    <property type="entry name" value="Roc"/>
    <property type="match status" value="1"/>
</dbReference>